<comment type="caution">
    <text evidence="2">The sequence shown here is derived from an EMBL/GenBank/DDBJ whole genome shotgun (WGS) entry which is preliminary data.</text>
</comment>
<protein>
    <submittedName>
        <fullName evidence="2">Uncharacterized protein</fullName>
    </submittedName>
</protein>
<proteinExistence type="predicted"/>
<accession>U2CWB3</accession>
<sequence>MMTREEVAEIIMYCKEHKVTYKSRLAELNIPVWRFYDIKSRYAEEQSCVNTSKGDFIELGQSGTFIPVPSFTGQSGRKPKGESSSGFKSIEIRTSKGDAIRIQGELSPQELYSIIQACSHV</sequence>
<dbReference type="PATRIC" id="fig|1321819.3.peg.232"/>
<gene>
    <name evidence="2" type="ORF">HMPREF1981_00249</name>
</gene>
<evidence type="ECO:0000313" key="2">
    <source>
        <dbReference type="EMBL" id="ERI88840.1"/>
    </source>
</evidence>
<name>U2CWB3_9BACE</name>
<organism evidence="2 3">
    <name type="scientific">Bacteroides pyogenes F0041</name>
    <dbReference type="NCBI Taxonomy" id="1321819"/>
    <lineage>
        <taxon>Bacteria</taxon>
        <taxon>Pseudomonadati</taxon>
        <taxon>Bacteroidota</taxon>
        <taxon>Bacteroidia</taxon>
        <taxon>Bacteroidales</taxon>
        <taxon>Bacteroidaceae</taxon>
        <taxon>Bacteroides</taxon>
    </lineage>
</organism>
<evidence type="ECO:0000313" key="3">
    <source>
        <dbReference type="Proteomes" id="UP000016496"/>
    </source>
</evidence>
<dbReference type="EMBL" id="AWSV01000018">
    <property type="protein sequence ID" value="ERI88840.1"/>
    <property type="molecule type" value="Genomic_DNA"/>
</dbReference>
<dbReference type="AlphaFoldDB" id="U2CWB3"/>
<dbReference type="HOGENOM" id="CLU_2220625_0_0_10"/>
<evidence type="ECO:0000256" key="1">
    <source>
        <dbReference type="SAM" id="MobiDB-lite"/>
    </source>
</evidence>
<feature type="region of interest" description="Disordered" evidence="1">
    <location>
        <begin position="69"/>
        <end position="90"/>
    </location>
</feature>
<dbReference type="RefSeq" id="WP_021646051.1">
    <property type="nucleotide sequence ID" value="NZ_KE993131.1"/>
</dbReference>
<reference evidence="2 3" key="1">
    <citation type="submission" date="2013-08" db="EMBL/GenBank/DDBJ databases">
        <authorList>
            <person name="Weinstock G."/>
            <person name="Sodergren E."/>
            <person name="Wylie T."/>
            <person name="Fulton L."/>
            <person name="Fulton R."/>
            <person name="Fronick C."/>
            <person name="O'Laughlin M."/>
            <person name="Godfrey J."/>
            <person name="Miner T."/>
            <person name="Herter B."/>
            <person name="Appelbaum E."/>
            <person name="Cordes M."/>
            <person name="Lek S."/>
            <person name="Wollam A."/>
            <person name="Pepin K.H."/>
            <person name="Palsikar V.B."/>
            <person name="Mitreva M."/>
            <person name="Wilson R.K."/>
        </authorList>
    </citation>
    <scope>NUCLEOTIDE SEQUENCE [LARGE SCALE GENOMIC DNA]</scope>
    <source>
        <strain evidence="2 3">F0041</strain>
    </source>
</reference>
<dbReference type="Proteomes" id="UP000016496">
    <property type="component" value="Unassembled WGS sequence"/>
</dbReference>